<proteinExistence type="predicted"/>
<reference evidence="1" key="1">
    <citation type="submission" date="2022-02" db="EMBL/GenBank/DDBJ databases">
        <title>Plant Genome Project.</title>
        <authorList>
            <person name="Zhang R.-G."/>
        </authorList>
    </citation>
    <scope>NUCLEOTIDE SEQUENCE</scope>
    <source>
        <strain evidence="1">AT1</strain>
    </source>
</reference>
<dbReference type="Proteomes" id="UP001062846">
    <property type="component" value="Chromosome 13"/>
</dbReference>
<accession>A0ACC0LCE0</accession>
<evidence type="ECO:0000313" key="1">
    <source>
        <dbReference type="EMBL" id="KAI8525818.1"/>
    </source>
</evidence>
<keyword evidence="2" id="KW-1185">Reference proteome</keyword>
<protein>
    <submittedName>
        <fullName evidence="1">Uncharacterized protein</fullName>
    </submittedName>
</protein>
<gene>
    <name evidence="1" type="ORF">RHMOL_Rhmol13G0260200</name>
</gene>
<organism evidence="1 2">
    <name type="scientific">Rhododendron molle</name>
    <name type="common">Chinese azalea</name>
    <name type="synonym">Azalea mollis</name>
    <dbReference type="NCBI Taxonomy" id="49168"/>
    <lineage>
        <taxon>Eukaryota</taxon>
        <taxon>Viridiplantae</taxon>
        <taxon>Streptophyta</taxon>
        <taxon>Embryophyta</taxon>
        <taxon>Tracheophyta</taxon>
        <taxon>Spermatophyta</taxon>
        <taxon>Magnoliopsida</taxon>
        <taxon>eudicotyledons</taxon>
        <taxon>Gunneridae</taxon>
        <taxon>Pentapetalae</taxon>
        <taxon>asterids</taxon>
        <taxon>Ericales</taxon>
        <taxon>Ericaceae</taxon>
        <taxon>Ericoideae</taxon>
        <taxon>Rhodoreae</taxon>
        <taxon>Rhododendron</taxon>
    </lineage>
</organism>
<name>A0ACC0LCE0_RHOML</name>
<sequence>MLNYNHKANHRTLTRKQEITVIQAIGEDRPATWSELILQKEIDDLKLQGLGDREECMSKEATLAAFFSIT</sequence>
<dbReference type="EMBL" id="CM046400">
    <property type="protein sequence ID" value="KAI8525818.1"/>
    <property type="molecule type" value="Genomic_DNA"/>
</dbReference>
<comment type="caution">
    <text evidence="1">The sequence shown here is derived from an EMBL/GenBank/DDBJ whole genome shotgun (WGS) entry which is preliminary data.</text>
</comment>
<evidence type="ECO:0000313" key="2">
    <source>
        <dbReference type="Proteomes" id="UP001062846"/>
    </source>
</evidence>